<organism evidence="1 2">
    <name type="scientific">Trichonephila clavipes</name>
    <name type="common">Golden silk orbweaver</name>
    <name type="synonym">Nephila clavipes</name>
    <dbReference type="NCBI Taxonomy" id="2585209"/>
    <lineage>
        <taxon>Eukaryota</taxon>
        <taxon>Metazoa</taxon>
        <taxon>Ecdysozoa</taxon>
        <taxon>Arthropoda</taxon>
        <taxon>Chelicerata</taxon>
        <taxon>Arachnida</taxon>
        <taxon>Araneae</taxon>
        <taxon>Araneomorphae</taxon>
        <taxon>Entelegynae</taxon>
        <taxon>Araneoidea</taxon>
        <taxon>Nephilidae</taxon>
        <taxon>Trichonephila</taxon>
    </lineage>
</organism>
<comment type="caution">
    <text evidence="1">The sequence shown here is derived from an EMBL/GenBank/DDBJ whole genome shotgun (WGS) entry which is preliminary data.</text>
</comment>
<evidence type="ECO:0000313" key="2">
    <source>
        <dbReference type="Proteomes" id="UP000887159"/>
    </source>
</evidence>
<evidence type="ECO:0000313" key="1">
    <source>
        <dbReference type="EMBL" id="GFX89550.1"/>
    </source>
</evidence>
<reference evidence="1" key="1">
    <citation type="submission" date="2020-08" db="EMBL/GenBank/DDBJ databases">
        <title>Multicomponent nature underlies the extraordinary mechanical properties of spider dragline silk.</title>
        <authorList>
            <person name="Kono N."/>
            <person name="Nakamura H."/>
            <person name="Mori M."/>
            <person name="Yoshida Y."/>
            <person name="Ohtoshi R."/>
            <person name="Malay A.D."/>
            <person name="Moran D.A.P."/>
            <person name="Tomita M."/>
            <person name="Numata K."/>
            <person name="Arakawa K."/>
        </authorList>
    </citation>
    <scope>NUCLEOTIDE SEQUENCE</scope>
</reference>
<dbReference type="AlphaFoldDB" id="A0A8X6RFM6"/>
<name>A0A8X6RFM6_TRICX</name>
<protein>
    <submittedName>
        <fullName evidence="1">Uncharacterized protein</fullName>
    </submittedName>
</protein>
<accession>A0A8X6RFM6</accession>
<proteinExistence type="predicted"/>
<gene>
    <name evidence="1" type="ORF">TNCV_72431</name>
</gene>
<dbReference type="EMBL" id="BMAU01021073">
    <property type="protein sequence ID" value="GFX89550.1"/>
    <property type="molecule type" value="Genomic_DNA"/>
</dbReference>
<sequence length="145" mass="16917">MCFLWFLITEKYHSVELSAKRGCPSAKHSPSRLSERHFLDYIPPNREETNPTRQCIICYSKRDSKKKSRTKIEELISYGWTTGLQWVPSHVWIPDYERADQNATQEAETTQSVVLLTLRRAKSIISSYIDKYTAKTQKMSSGKPW</sequence>
<dbReference type="Proteomes" id="UP000887159">
    <property type="component" value="Unassembled WGS sequence"/>
</dbReference>
<keyword evidence="2" id="KW-1185">Reference proteome</keyword>